<evidence type="ECO:0000313" key="3">
    <source>
        <dbReference type="Proteomes" id="UP000777935"/>
    </source>
</evidence>
<proteinExistence type="predicted"/>
<dbReference type="SMART" id="SM00935">
    <property type="entry name" value="OmpH"/>
    <property type="match status" value="1"/>
</dbReference>
<comment type="caution">
    <text evidence="2">The sequence shown here is derived from an EMBL/GenBank/DDBJ whole genome shotgun (WGS) entry which is preliminary data.</text>
</comment>
<keyword evidence="3" id="KW-1185">Reference proteome</keyword>
<dbReference type="Pfam" id="PF03938">
    <property type="entry name" value="OmpH"/>
    <property type="match status" value="1"/>
</dbReference>
<feature type="coiled-coil region" evidence="1">
    <location>
        <begin position="49"/>
        <end position="106"/>
    </location>
</feature>
<evidence type="ECO:0000256" key="1">
    <source>
        <dbReference type="SAM" id="Coils"/>
    </source>
</evidence>
<dbReference type="SUPFAM" id="SSF111384">
    <property type="entry name" value="OmpH-like"/>
    <property type="match status" value="1"/>
</dbReference>
<dbReference type="Gene3D" id="3.30.910.20">
    <property type="entry name" value="Skp domain"/>
    <property type="match status" value="1"/>
</dbReference>
<accession>A0ABX2IY64</accession>
<organism evidence="2 3">
    <name type="scientific">Parasulfitobacter algicola</name>
    <dbReference type="NCBI Taxonomy" id="2614809"/>
    <lineage>
        <taxon>Bacteria</taxon>
        <taxon>Pseudomonadati</taxon>
        <taxon>Pseudomonadota</taxon>
        <taxon>Alphaproteobacteria</taxon>
        <taxon>Rhodobacterales</taxon>
        <taxon>Roseobacteraceae</taxon>
        <taxon>Parasulfitobacter</taxon>
    </lineage>
</organism>
<protein>
    <submittedName>
        <fullName evidence="2">OmpH family outer membrane protein</fullName>
    </submittedName>
</protein>
<gene>
    <name evidence="2" type="ORF">HRQ87_11245</name>
</gene>
<sequence>MMLWLAAGQAMAQQDQVLPSSDVLVINRQRLFEESAYGRAILFTLNQRAGEIRAENQRLIQDLEAEERDLALKRSTLPQDEFQTLAEAFDEKVQKIRRDRDTQERRFDLIVEQTRVDFTNKTAPILEKILLESGASIILYQTEDSNFMALPKVDVTAIAIQRIDAEFSANGSTPQ</sequence>
<evidence type="ECO:0000313" key="2">
    <source>
        <dbReference type="EMBL" id="NSX55378.1"/>
    </source>
</evidence>
<keyword evidence="1" id="KW-0175">Coiled coil</keyword>
<dbReference type="InterPro" id="IPR024930">
    <property type="entry name" value="Skp_dom_sf"/>
</dbReference>
<reference evidence="2 3" key="1">
    <citation type="submission" date="2020-06" db="EMBL/GenBank/DDBJ databases">
        <title>Sulfitobacter algicola sp. nov., isolated from green algae.</title>
        <authorList>
            <person name="Wang C."/>
        </authorList>
    </citation>
    <scope>NUCLEOTIDE SEQUENCE [LARGE SCALE GENOMIC DNA]</scope>
    <source>
        <strain evidence="2 3">1151</strain>
    </source>
</reference>
<name>A0ABX2IY64_9RHOB</name>
<dbReference type="EMBL" id="JABUFE010000006">
    <property type="protein sequence ID" value="NSX55378.1"/>
    <property type="molecule type" value="Genomic_DNA"/>
</dbReference>
<dbReference type="InterPro" id="IPR005632">
    <property type="entry name" value="Chaperone_Skp"/>
</dbReference>
<dbReference type="Proteomes" id="UP000777935">
    <property type="component" value="Unassembled WGS sequence"/>
</dbReference>